<dbReference type="InterPro" id="IPR040079">
    <property type="entry name" value="Glutathione_S-Trfase"/>
</dbReference>
<dbReference type="CDD" id="cd03207">
    <property type="entry name" value="GST_C_8"/>
    <property type="match status" value="1"/>
</dbReference>
<organism evidence="3 4">
    <name type="scientific">Croceibacterium soli</name>
    <dbReference type="NCBI Taxonomy" id="1739690"/>
    <lineage>
        <taxon>Bacteria</taxon>
        <taxon>Pseudomonadati</taxon>
        <taxon>Pseudomonadota</taxon>
        <taxon>Alphaproteobacteria</taxon>
        <taxon>Sphingomonadales</taxon>
        <taxon>Erythrobacteraceae</taxon>
        <taxon>Croceibacterium</taxon>
    </lineage>
</organism>
<accession>A0A6I4UY04</accession>
<dbReference type="Gene3D" id="1.20.1050.10">
    <property type="match status" value="1"/>
</dbReference>
<name>A0A6I4UY04_9SPHN</name>
<proteinExistence type="predicted"/>
<sequence>MPVDPNATIEITCFDWVPDFARGFVRDLRPRWACEELGLAYRERPISAMHRPEWFYAEQPFGQVPVVRDGALRLFESGAILVHLAEREGRLLPQSGQARADVFGWLFAAYNSIEPVAMEQASVLIFHAGEDWAEARKPILFETIDKKLSRVTDALGEREWIAGDFSIADIALVTTLREFDRNGQLRKFPSLAAYLERGMERPAFGRAIEAQLEAFSEEPPIAA</sequence>
<dbReference type="SUPFAM" id="SSF47616">
    <property type="entry name" value="GST C-terminal domain-like"/>
    <property type="match status" value="1"/>
</dbReference>
<dbReference type="RefSeq" id="WP_160747552.1">
    <property type="nucleotide sequence ID" value="NZ_WTYK01000010.1"/>
</dbReference>
<evidence type="ECO:0000259" key="2">
    <source>
        <dbReference type="PROSITE" id="PS50405"/>
    </source>
</evidence>
<evidence type="ECO:0000313" key="4">
    <source>
        <dbReference type="Proteomes" id="UP000469159"/>
    </source>
</evidence>
<dbReference type="AlphaFoldDB" id="A0A6I4UY04"/>
<dbReference type="PANTHER" id="PTHR44051:SF8">
    <property type="entry name" value="GLUTATHIONE S-TRANSFERASE GSTA"/>
    <property type="match status" value="1"/>
</dbReference>
<dbReference type="InterPro" id="IPR036282">
    <property type="entry name" value="Glutathione-S-Trfase_C_sf"/>
</dbReference>
<dbReference type="Gene3D" id="3.40.30.10">
    <property type="entry name" value="Glutaredoxin"/>
    <property type="match status" value="1"/>
</dbReference>
<protein>
    <submittedName>
        <fullName evidence="3">Glutathione S-transferase family protein</fullName>
    </submittedName>
</protein>
<dbReference type="Proteomes" id="UP000469159">
    <property type="component" value="Unassembled WGS sequence"/>
</dbReference>
<dbReference type="InterPro" id="IPR036249">
    <property type="entry name" value="Thioredoxin-like_sf"/>
</dbReference>
<dbReference type="SUPFAM" id="SSF52833">
    <property type="entry name" value="Thioredoxin-like"/>
    <property type="match status" value="1"/>
</dbReference>
<feature type="domain" description="GST N-terminal" evidence="1">
    <location>
        <begin position="14"/>
        <end position="92"/>
    </location>
</feature>
<dbReference type="SFLD" id="SFLDG00358">
    <property type="entry name" value="Main_(cytGST)"/>
    <property type="match status" value="1"/>
</dbReference>
<dbReference type="FunFam" id="3.40.30.10:FF:000331">
    <property type="entry name" value="Glutathione S-transferase"/>
    <property type="match status" value="1"/>
</dbReference>
<dbReference type="SFLD" id="SFLDS00019">
    <property type="entry name" value="Glutathione_Transferase_(cytos"/>
    <property type="match status" value="1"/>
</dbReference>
<dbReference type="InterPro" id="IPR004045">
    <property type="entry name" value="Glutathione_S-Trfase_N"/>
</dbReference>
<dbReference type="PROSITE" id="PS50404">
    <property type="entry name" value="GST_NTER"/>
    <property type="match status" value="1"/>
</dbReference>
<dbReference type="PROSITE" id="PS50405">
    <property type="entry name" value="GST_CTER"/>
    <property type="match status" value="1"/>
</dbReference>
<dbReference type="InterPro" id="IPR010987">
    <property type="entry name" value="Glutathione-S-Trfase_C-like"/>
</dbReference>
<dbReference type="OrthoDB" id="9811242at2"/>
<dbReference type="PANTHER" id="PTHR44051">
    <property type="entry name" value="GLUTATHIONE S-TRANSFERASE-RELATED"/>
    <property type="match status" value="1"/>
</dbReference>
<evidence type="ECO:0000313" key="3">
    <source>
        <dbReference type="EMBL" id="MXP42689.1"/>
    </source>
</evidence>
<evidence type="ECO:0000259" key="1">
    <source>
        <dbReference type="PROSITE" id="PS50404"/>
    </source>
</evidence>
<dbReference type="EMBL" id="WTYK01000010">
    <property type="protein sequence ID" value="MXP42689.1"/>
    <property type="molecule type" value="Genomic_DNA"/>
</dbReference>
<feature type="domain" description="GST C-terminal" evidence="2">
    <location>
        <begin position="95"/>
        <end position="221"/>
    </location>
</feature>
<dbReference type="CDD" id="cd03046">
    <property type="entry name" value="GST_N_GTT1_like"/>
    <property type="match status" value="1"/>
</dbReference>
<comment type="caution">
    <text evidence="3">The sequence shown here is derived from an EMBL/GenBank/DDBJ whole genome shotgun (WGS) entry which is preliminary data.</text>
</comment>
<keyword evidence="4" id="KW-1185">Reference proteome</keyword>
<keyword evidence="3" id="KW-0808">Transferase</keyword>
<dbReference type="Pfam" id="PF02798">
    <property type="entry name" value="GST_N"/>
    <property type="match status" value="1"/>
</dbReference>
<reference evidence="3 4" key="1">
    <citation type="submission" date="2019-12" db="EMBL/GenBank/DDBJ databases">
        <title>Genomic-based taxomic classification of the family Erythrobacteraceae.</title>
        <authorList>
            <person name="Xu L."/>
        </authorList>
    </citation>
    <scope>NUCLEOTIDE SEQUENCE [LARGE SCALE GENOMIC DNA]</scope>
    <source>
        <strain evidence="3 4">MCCC 1K02066</strain>
    </source>
</reference>
<dbReference type="GO" id="GO:0016740">
    <property type="term" value="F:transferase activity"/>
    <property type="evidence" value="ECO:0007669"/>
    <property type="project" value="UniProtKB-KW"/>
</dbReference>
<gene>
    <name evidence="3" type="ORF">GRI75_13670</name>
</gene>
<dbReference type="Pfam" id="PF13410">
    <property type="entry name" value="GST_C_2"/>
    <property type="match status" value="1"/>
</dbReference>